<gene>
    <name evidence="1" type="ORF">HPB50_010218</name>
</gene>
<protein>
    <submittedName>
        <fullName evidence="1">Uncharacterized protein</fullName>
    </submittedName>
</protein>
<evidence type="ECO:0000313" key="2">
    <source>
        <dbReference type="Proteomes" id="UP000821845"/>
    </source>
</evidence>
<evidence type="ECO:0000313" key="1">
    <source>
        <dbReference type="EMBL" id="KAH6923991.1"/>
    </source>
</evidence>
<proteinExistence type="predicted"/>
<dbReference type="Proteomes" id="UP000821845">
    <property type="component" value="Chromosome 8"/>
</dbReference>
<name>A0ACB7RQM8_HYAAI</name>
<sequence>MELVNDFGDPDALILSDNHIVLKLETALPQSVKVPDGVTVGGDDRLLLVTNKESLISASKSALVRRAKISKALFCACESFSSSSPYRRAARKLLRYVQEVCIVHNRDTVHTLLDIFPCARTIALPHDMALHMYSLDPSAMPIERCQLRQLVGSTANRDVPDLIMSWNVTMALIRSCPDVCRIDSQFVVDCFMRPHPSLTPADLERAKNFTHILIVDADVQLDTEEDHSQGAADVALAAQTFPSVDSLQALVESQDWFTKISAFRGLRSLAVTFTRDLDDRDIGHQLEELLAKLPALEKLHLETCGGLRLALISTLCVGLKSLSLTHCSEPLTDVPEIPHDAFPNLECVELRMCISGSSLFALLNATKNKLRIARFLLPMLCTMFLDYCISIGRTFPFLKLERLTLDTQEKLSEMQIQLEDLRDVFKALPALQHVETDSFELRLFFENDCIPRGRLSLSWVGCVYCAAHGRDQRKEIDDFTEAWRVLKDLTGSAG</sequence>
<keyword evidence="2" id="KW-1185">Reference proteome</keyword>
<reference evidence="1" key="1">
    <citation type="submission" date="2020-05" db="EMBL/GenBank/DDBJ databases">
        <title>Large-scale comparative analyses of tick genomes elucidate their genetic diversity and vector capacities.</title>
        <authorList>
            <person name="Jia N."/>
            <person name="Wang J."/>
            <person name="Shi W."/>
            <person name="Du L."/>
            <person name="Sun Y."/>
            <person name="Zhan W."/>
            <person name="Jiang J."/>
            <person name="Wang Q."/>
            <person name="Zhang B."/>
            <person name="Ji P."/>
            <person name="Sakyi L.B."/>
            <person name="Cui X."/>
            <person name="Yuan T."/>
            <person name="Jiang B."/>
            <person name="Yang W."/>
            <person name="Lam T.T.-Y."/>
            <person name="Chang Q."/>
            <person name="Ding S."/>
            <person name="Wang X."/>
            <person name="Zhu J."/>
            <person name="Ruan X."/>
            <person name="Zhao L."/>
            <person name="Wei J."/>
            <person name="Que T."/>
            <person name="Du C."/>
            <person name="Cheng J."/>
            <person name="Dai P."/>
            <person name="Han X."/>
            <person name="Huang E."/>
            <person name="Gao Y."/>
            <person name="Liu J."/>
            <person name="Shao H."/>
            <person name="Ye R."/>
            <person name="Li L."/>
            <person name="Wei W."/>
            <person name="Wang X."/>
            <person name="Wang C."/>
            <person name="Yang T."/>
            <person name="Huo Q."/>
            <person name="Li W."/>
            <person name="Guo W."/>
            <person name="Chen H."/>
            <person name="Zhou L."/>
            <person name="Ni X."/>
            <person name="Tian J."/>
            <person name="Zhou Y."/>
            <person name="Sheng Y."/>
            <person name="Liu T."/>
            <person name="Pan Y."/>
            <person name="Xia L."/>
            <person name="Li J."/>
            <person name="Zhao F."/>
            <person name="Cao W."/>
        </authorList>
    </citation>
    <scope>NUCLEOTIDE SEQUENCE</scope>
    <source>
        <strain evidence="1">Hyas-2018</strain>
    </source>
</reference>
<accession>A0ACB7RQM8</accession>
<dbReference type="EMBL" id="CM023488">
    <property type="protein sequence ID" value="KAH6923991.1"/>
    <property type="molecule type" value="Genomic_DNA"/>
</dbReference>
<comment type="caution">
    <text evidence="1">The sequence shown here is derived from an EMBL/GenBank/DDBJ whole genome shotgun (WGS) entry which is preliminary data.</text>
</comment>
<organism evidence="1 2">
    <name type="scientific">Hyalomma asiaticum</name>
    <name type="common">Tick</name>
    <dbReference type="NCBI Taxonomy" id="266040"/>
    <lineage>
        <taxon>Eukaryota</taxon>
        <taxon>Metazoa</taxon>
        <taxon>Ecdysozoa</taxon>
        <taxon>Arthropoda</taxon>
        <taxon>Chelicerata</taxon>
        <taxon>Arachnida</taxon>
        <taxon>Acari</taxon>
        <taxon>Parasitiformes</taxon>
        <taxon>Ixodida</taxon>
        <taxon>Ixodoidea</taxon>
        <taxon>Ixodidae</taxon>
        <taxon>Hyalomminae</taxon>
        <taxon>Hyalomma</taxon>
    </lineage>
</organism>